<proteinExistence type="predicted"/>
<dbReference type="Proteomes" id="UP000317171">
    <property type="component" value="Chromosome"/>
</dbReference>
<name>A0A517R921_9PLAN</name>
<evidence type="ECO:0000313" key="2">
    <source>
        <dbReference type="Proteomes" id="UP000317171"/>
    </source>
</evidence>
<dbReference type="AlphaFoldDB" id="A0A517R921"/>
<evidence type="ECO:0000313" key="1">
    <source>
        <dbReference type="EMBL" id="QDT40351.1"/>
    </source>
</evidence>
<accession>A0A517R921</accession>
<gene>
    <name evidence="1" type="ORF">Pan241w_04070</name>
</gene>
<keyword evidence="2" id="KW-1185">Reference proteome</keyword>
<dbReference type="EMBL" id="CP036269">
    <property type="protein sequence ID" value="QDT40351.1"/>
    <property type="molecule type" value="Genomic_DNA"/>
</dbReference>
<dbReference type="KEGG" id="gaz:Pan241w_04070"/>
<organism evidence="1 2">
    <name type="scientific">Gimesia alba</name>
    <dbReference type="NCBI Taxonomy" id="2527973"/>
    <lineage>
        <taxon>Bacteria</taxon>
        <taxon>Pseudomonadati</taxon>
        <taxon>Planctomycetota</taxon>
        <taxon>Planctomycetia</taxon>
        <taxon>Planctomycetales</taxon>
        <taxon>Planctomycetaceae</taxon>
        <taxon>Gimesia</taxon>
    </lineage>
</organism>
<sequence length="225" mass="26145">MSRLFSRAHQLLLDVTTGFNFNPTREGWFGIWLRQVFRPVNLTDFNFFTPSSLWKMTRKQHRQKFLTPLTRLRKQNSHPFVVWNSAVSALLSGPSRFLLSTDNHAKRGWSVSPVPTGMAMRQSERTFFFRNIYCPLQWHSSKHGNLLKTVAKLRSRTMLKDANATVKDFRWLSGACSSQREWSENQSISERLPSQPFRNQTYPLWQEAGQLRRVSSLDVPGILTG</sequence>
<reference evidence="1 2" key="1">
    <citation type="submission" date="2019-02" db="EMBL/GenBank/DDBJ databases">
        <title>Deep-cultivation of Planctomycetes and their phenomic and genomic characterization uncovers novel biology.</title>
        <authorList>
            <person name="Wiegand S."/>
            <person name="Jogler M."/>
            <person name="Boedeker C."/>
            <person name="Pinto D."/>
            <person name="Vollmers J."/>
            <person name="Rivas-Marin E."/>
            <person name="Kohn T."/>
            <person name="Peeters S.H."/>
            <person name="Heuer A."/>
            <person name="Rast P."/>
            <person name="Oberbeckmann S."/>
            <person name="Bunk B."/>
            <person name="Jeske O."/>
            <person name="Meyerdierks A."/>
            <person name="Storesund J.E."/>
            <person name="Kallscheuer N."/>
            <person name="Luecker S."/>
            <person name="Lage O.M."/>
            <person name="Pohl T."/>
            <person name="Merkel B.J."/>
            <person name="Hornburger P."/>
            <person name="Mueller R.-W."/>
            <person name="Bruemmer F."/>
            <person name="Labrenz M."/>
            <person name="Spormann A.M."/>
            <person name="Op den Camp H."/>
            <person name="Overmann J."/>
            <person name="Amann R."/>
            <person name="Jetten M.S.M."/>
            <person name="Mascher T."/>
            <person name="Medema M.H."/>
            <person name="Devos D.P."/>
            <person name="Kaster A.-K."/>
            <person name="Ovreas L."/>
            <person name="Rohde M."/>
            <person name="Galperin M.Y."/>
            <person name="Jogler C."/>
        </authorList>
    </citation>
    <scope>NUCLEOTIDE SEQUENCE [LARGE SCALE GENOMIC DNA]</scope>
    <source>
        <strain evidence="1 2">Pan241w</strain>
    </source>
</reference>
<protein>
    <submittedName>
        <fullName evidence="1">Uncharacterized protein</fullName>
    </submittedName>
</protein>